<feature type="region of interest" description="Disordered" evidence="1">
    <location>
        <begin position="1"/>
        <end position="44"/>
    </location>
</feature>
<comment type="caution">
    <text evidence="2">The sequence shown here is derived from an EMBL/GenBank/DDBJ whole genome shotgun (WGS) entry which is preliminary data.</text>
</comment>
<protein>
    <submittedName>
        <fullName evidence="2">Uncharacterized protein</fullName>
    </submittedName>
</protein>
<name>A0ABQ9GGE3_9NEOP</name>
<keyword evidence="3" id="KW-1185">Reference proteome</keyword>
<feature type="compositionally biased region" description="Basic and acidic residues" evidence="1">
    <location>
        <begin position="1"/>
        <end position="12"/>
    </location>
</feature>
<evidence type="ECO:0000256" key="1">
    <source>
        <dbReference type="SAM" id="MobiDB-lite"/>
    </source>
</evidence>
<sequence length="133" mass="14334">MVGGRRRGEQWRRSSPAQWRLLPGGAEDSTGPSVISADNKAEGDPNLAAGVCLWLLGRPNNVCHSCNVTFIGCGERRLASDEQEFHYPKDACGGEIASPAFLTSKLQKIHDSILGVQLTEEKSSLNVTRASVV</sequence>
<evidence type="ECO:0000313" key="2">
    <source>
        <dbReference type="EMBL" id="KAJ8871136.1"/>
    </source>
</evidence>
<reference evidence="2 3" key="1">
    <citation type="submission" date="2023-02" db="EMBL/GenBank/DDBJ databases">
        <title>LHISI_Scaffold_Assembly.</title>
        <authorList>
            <person name="Stuart O.P."/>
            <person name="Cleave R."/>
            <person name="Magrath M.J.L."/>
            <person name="Mikheyev A.S."/>
        </authorList>
    </citation>
    <scope>NUCLEOTIDE SEQUENCE [LARGE SCALE GENOMIC DNA]</scope>
    <source>
        <strain evidence="2">Daus_M_001</strain>
        <tissue evidence="2">Leg muscle</tissue>
    </source>
</reference>
<evidence type="ECO:0000313" key="3">
    <source>
        <dbReference type="Proteomes" id="UP001159363"/>
    </source>
</evidence>
<proteinExistence type="predicted"/>
<accession>A0ABQ9GGE3</accession>
<organism evidence="2 3">
    <name type="scientific">Dryococelus australis</name>
    <dbReference type="NCBI Taxonomy" id="614101"/>
    <lineage>
        <taxon>Eukaryota</taxon>
        <taxon>Metazoa</taxon>
        <taxon>Ecdysozoa</taxon>
        <taxon>Arthropoda</taxon>
        <taxon>Hexapoda</taxon>
        <taxon>Insecta</taxon>
        <taxon>Pterygota</taxon>
        <taxon>Neoptera</taxon>
        <taxon>Polyneoptera</taxon>
        <taxon>Phasmatodea</taxon>
        <taxon>Verophasmatodea</taxon>
        <taxon>Anareolatae</taxon>
        <taxon>Phasmatidae</taxon>
        <taxon>Eurycanthinae</taxon>
        <taxon>Dryococelus</taxon>
    </lineage>
</organism>
<gene>
    <name evidence="2" type="ORF">PR048_027440</name>
</gene>
<dbReference type="EMBL" id="JARBHB010000012">
    <property type="protein sequence ID" value="KAJ8871136.1"/>
    <property type="molecule type" value="Genomic_DNA"/>
</dbReference>
<dbReference type="Proteomes" id="UP001159363">
    <property type="component" value="Chromosome 11"/>
</dbReference>